<keyword evidence="13" id="KW-0902">Two-component regulatory system</keyword>
<dbReference type="InterPro" id="IPR036097">
    <property type="entry name" value="HisK_dim/P_sf"/>
</dbReference>
<dbReference type="InterPro" id="IPR050980">
    <property type="entry name" value="2C_sensor_his_kinase"/>
</dbReference>
<dbReference type="CDD" id="cd00082">
    <property type="entry name" value="HisKA"/>
    <property type="match status" value="1"/>
</dbReference>
<keyword evidence="19" id="KW-1185">Reference proteome</keyword>
<name>A0ABU0JCJ6_9HYPH</name>
<evidence type="ECO:0000256" key="11">
    <source>
        <dbReference type="ARBA" id="ARBA00022840"/>
    </source>
</evidence>
<keyword evidence="14 15" id="KW-0472">Membrane</keyword>
<dbReference type="InterPro" id="IPR003594">
    <property type="entry name" value="HATPase_dom"/>
</dbReference>
<dbReference type="Proteomes" id="UP001242480">
    <property type="component" value="Unassembled WGS sequence"/>
</dbReference>
<dbReference type="InterPro" id="IPR005467">
    <property type="entry name" value="His_kinase_dom"/>
</dbReference>
<evidence type="ECO:0000256" key="9">
    <source>
        <dbReference type="ARBA" id="ARBA00022741"/>
    </source>
</evidence>
<keyword evidence="11" id="KW-0067">ATP-binding</keyword>
<sequence length="472" mass="51440">MTRLWTRSLAAQIVALMLLALAVSQGIAVLIFWDERGQALWKAAKSEFLSRTASLAEVIEASPAALRQDMIDASATSYTRFWVSPAEPLDGAAWQREAVAQIARPLPTLTRKPRRPEAELAEPARTTGAMAAAADTRLAWTPLPAWAWPLSRPAKFLRLDGPDGMGLAVRLDSGDWLNAAFVKKMSDSPWTSKSMVSLAVTAAILSLIAVFVAGRIARPMRRLAKAAEALGRGESVAPLPESGPDDIRHTAEAFNRMQERLQRFVEDRTRMLAAIGHDLRTPLTSLRLRAEFVADAEAQEKMLATIEEMRTMTEAALAFAREEAAAEDTRTVDLPALVGSLCDDLAELGHDVTFLEGTTVKYRCRPDALRRAVRNLVENAVRYGERARVRLARTGESIDVVVEDDGPGIPGEAIEQVFAPFFRIETSRNRETGGVGLGLSIARTIARHHGGDVRLANATRGLQATISLPLVA</sequence>
<evidence type="ECO:0000256" key="8">
    <source>
        <dbReference type="ARBA" id="ARBA00022692"/>
    </source>
</evidence>
<reference evidence="18 19" key="1">
    <citation type="submission" date="2023-07" db="EMBL/GenBank/DDBJ databases">
        <title>Genomic Encyclopedia of Type Strains, Phase IV (KMG-IV): sequencing the most valuable type-strain genomes for metagenomic binning, comparative biology and taxonomic classification.</title>
        <authorList>
            <person name="Goeker M."/>
        </authorList>
    </citation>
    <scope>NUCLEOTIDE SEQUENCE [LARGE SCALE GENOMIC DNA]</scope>
    <source>
        <strain evidence="18 19">DSM 19619</strain>
    </source>
</reference>
<evidence type="ECO:0000256" key="6">
    <source>
        <dbReference type="ARBA" id="ARBA00022553"/>
    </source>
</evidence>
<dbReference type="SMART" id="SM00388">
    <property type="entry name" value="HisKA"/>
    <property type="match status" value="1"/>
</dbReference>
<evidence type="ECO:0000256" key="7">
    <source>
        <dbReference type="ARBA" id="ARBA00022679"/>
    </source>
</evidence>
<dbReference type="GO" id="GO:0016301">
    <property type="term" value="F:kinase activity"/>
    <property type="evidence" value="ECO:0007669"/>
    <property type="project" value="UniProtKB-KW"/>
</dbReference>
<dbReference type="SUPFAM" id="SSF55874">
    <property type="entry name" value="ATPase domain of HSP90 chaperone/DNA topoisomerase II/histidine kinase"/>
    <property type="match status" value="1"/>
</dbReference>
<evidence type="ECO:0000256" key="10">
    <source>
        <dbReference type="ARBA" id="ARBA00022777"/>
    </source>
</evidence>
<accession>A0ABU0JCJ6</accession>
<dbReference type="SUPFAM" id="SSF158472">
    <property type="entry name" value="HAMP domain-like"/>
    <property type="match status" value="1"/>
</dbReference>
<evidence type="ECO:0000313" key="19">
    <source>
        <dbReference type="Proteomes" id="UP001242480"/>
    </source>
</evidence>
<evidence type="ECO:0000256" key="5">
    <source>
        <dbReference type="ARBA" id="ARBA00022519"/>
    </source>
</evidence>
<dbReference type="InterPro" id="IPR003661">
    <property type="entry name" value="HisK_dim/P_dom"/>
</dbReference>
<dbReference type="PRINTS" id="PR00344">
    <property type="entry name" value="BCTRLSENSOR"/>
</dbReference>
<evidence type="ECO:0000256" key="4">
    <source>
        <dbReference type="ARBA" id="ARBA00022475"/>
    </source>
</evidence>
<evidence type="ECO:0000256" key="3">
    <source>
        <dbReference type="ARBA" id="ARBA00012438"/>
    </source>
</evidence>
<evidence type="ECO:0000256" key="1">
    <source>
        <dbReference type="ARBA" id="ARBA00000085"/>
    </source>
</evidence>
<dbReference type="PANTHER" id="PTHR44936:SF5">
    <property type="entry name" value="SENSOR HISTIDINE KINASE ENVZ"/>
    <property type="match status" value="1"/>
</dbReference>
<evidence type="ECO:0000256" key="2">
    <source>
        <dbReference type="ARBA" id="ARBA00004429"/>
    </source>
</evidence>
<dbReference type="RefSeq" id="WP_307278096.1">
    <property type="nucleotide sequence ID" value="NZ_JAUSVX010000010.1"/>
</dbReference>
<dbReference type="InterPro" id="IPR036890">
    <property type="entry name" value="HATPase_C_sf"/>
</dbReference>
<keyword evidence="7" id="KW-0808">Transferase</keyword>
<dbReference type="SUPFAM" id="SSF47384">
    <property type="entry name" value="Homodimeric domain of signal transducing histidine kinase"/>
    <property type="match status" value="1"/>
</dbReference>
<dbReference type="CDD" id="cd06225">
    <property type="entry name" value="HAMP"/>
    <property type="match status" value="1"/>
</dbReference>
<keyword evidence="4" id="KW-1003">Cell membrane</keyword>
<dbReference type="PROSITE" id="PS50885">
    <property type="entry name" value="HAMP"/>
    <property type="match status" value="1"/>
</dbReference>
<dbReference type="EC" id="2.7.13.3" evidence="3"/>
<dbReference type="Gene3D" id="3.30.565.10">
    <property type="entry name" value="Histidine kinase-like ATPase, C-terminal domain"/>
    <property type="match status" value="1"/>
</dbReference>
<keyword evidence="5" id="KW-0997">Cell inner membrane</keyword>
<evidence type="ECO:0000256" key="15">
    <source>
        <dbReference type="SAM" id="Phobius"/>
    </source>
</evidence>
<keyword evidence="12 15" id="KW-1133">Transmembrane helix</keyword>
<feature type="domain" description="HAMP" evidence="17">
    <location>
        <begin position="214"/>
        <end position="266"/>
    </location>
</feature>
<gene>
    <name evidence="18" type="ORF">QO011_005039</name>
</gene>
<comment type="catalytic activity">
    <reaction evidence="1">
        <text>ATP + protein L-histidine = ADP + protein N-phospho-L-histidine.</text>
        <dbReference type="EC" id="2.7.13.3"/>
    </reaction>
</comment>
<evidence type="ECO:0000256" key="12">
    <source>
        <dbReference type="ARBA" id="ARBA00022989"/>
    </source>
</evidence>
<comment type="subcellular location">
    <subcellularLocation>
        <location evidence="2">Cell inner membrane</location>
        <topology evidence="2">Multi-pass membrane protein</topology>
    </subcellularLocation>
</comment>
<keyword evidence="10 18" id="KW-0418">Kinase</keyword>
<feature type="domain" description="Histidine kinase" evidence="16">
    <location>
        <begin position="274"/>
        <end position="472"/>
    </location>
</feature>
<dbReference type="InterPro" id="IPR003660">
    <property type="entry name" value="HAMP_dom"/>
</dbReference>
<dbReference type="PANTHER" id="PTHR44936">
    <property type="entry name" value="SENSOR PROTEIN CREC"/>
    <property type="match status" value="1"/>
</dbReference>
<dbReference type="SMART" id="SM00387">
    <property type="entry name" value="HATPase_c"/>
    <property type="match status" value="1"/>
</dbReference>
<keyword evidence="6" id="KW-0597">Phosphoprotein</keyword>
<evidence type="ECO:0000259" key="17">
    <source>
        <dbReference type="PROSITE" id="PS50885"/>
    </source>
</evidence>
<organism evidence="18 19">
    <name type="scientific">Labrys wisconsinensis</name>
    <dbReference type="NCBI Taxonomy" id="425677"/>
    <lineage>
        <taxon>Bacteria</taxon>
        <taxon>Pseudomonadati</taxon>
        <taxon>Pseudomonadota</taxon>
        <taxon>Alphaproteobacteria</taxon>
        <taxon>Hyphomicrobiales</taxon>
        <taxon>Xanthobacteraceae</taxon>
        <taxon>Labrys</taxon>
    </lineage>
</organism>
<dbReference type="InterPro" id="IPR004358">
    <property type="entry name" value="Sig_transdc_His_kin-like_C"/>
</dbReference>
<evidence type="ECO:0000256" key="14">
    <source>
        <dbReference type="ARBA" id="ARBA00023136"/>
    </source>
</evidence>
<proteinExistence type="predicted"/>
<comment type="caution">
    <text evidence="18">The sequence shown here is derived from an EMBL/GenBank/DDBJ whole genome shotgun (WGS) entry which is preliminary data.</text>
</comment>
<keyword evidence="9" id="KW-0547">Nucleotide-binding</keyword>
<dbReference type="Gene3D" id="1.10.8.500">
    <property type="entry name" value="HAMP domain in histidine kinase"/>
    <property type="match status" value="1"/>
</dbReference>
<dbReference type="EMBL" id="JAUSVX010000010">
    <property type="protein sequence ID" value="MDQ0472012.1"/>
    <property type="molecule type" value="Genomic_DNA"/>
</dbReference>
<evidence type="ECO:0000259" key="16">
    <source>
        <dbReference type="PROSITE" id="PS50109"/>
    </source>
</evidence>
<protein>
    <recommendedName>
        <fullName evidence="3">histidine kinase</fullName>
        <ecNumber evidence="3">2.7.13.3</ecNumber>
    </recommendedName>
</protein>
<dbReference type="PROSITE" id="PS50109">
    <property type="entry name" value="HIS_KIN"/>
    <property type="match status" value="1"/>
</dbReference>
<feature type="transmembrane region" description="Helical" evidence="15">
    <location>
        <begin position="195"/>
        <end position="217"/>
    </location>
</feature>
<keyword evidence="8 15" id="KW-0812">Transmembrane</keyword>
<evidence type="ECO:0000256" key="13">
    <source>
        <dbReference type="ARBA" id="ARBA00023012"/>
    </source>
</evidence>
<dbReference type="Gene3D" id="1.10.287.130">
    <property type="match status" value="1"/>
</dbReference>
<dbReference type="CDD" id="cd00075">
    <property type="entry name" value="HATPase"/>
    <property type="match status" value="1"/>
</dbReference>
<dbReference type="Pfam" id="PF00512">
    <property type="entry name" value="HisKA"/>
    <property type="match status" value="1"/>
</dbReference>
<dbReference type="SMART" id="SM00304">
    <property type="entry name" value="HAMP"/>
    <property type="match status" value="1"/>
</dbReference>
<dbReference type="Pfam" id="PF02518">
    <property type="entry name" value="HATPase_c"/>
    <property type="match status" value="1"/>
</dbReference>
<dbReference type="Pfam" id="PF00672">
    <property type="entry name" value="HAMP"/>
    <property type="match status" value="1"/>
</dbReference>
<evidence type="ECO:0000313" key="18">
    <source>
        <dbReference type="EMBL" id="MDQ0472012.1"/>
    </source>
</evidence>